<protein>
    <submittedName>
        <fullName evidence="2">Uncharacterized protein</fullName>
    </submittedName>
</protein>
<evidence type="ECO:0000256" key="1">
    <source>
        <dbReference type="SAM" id="MobiDB-lite"/>
    </source>
</evidence>
<keyword evidence="3" id="KW-1185">Reference proteome</keyword>
<gene>
    <name evidence="2" type="ORF">C2845_PM01G32700</name>
</gene>
<feature type="compositionally biased region" description="Basic and acidic residues" evidence="1">
    <location>
        <begin position="278"/>
        <end position="300"/>
    </location>
</feature>
<dbReference type="Proteomes" id="UP000275267">
    <property type="component" value="Unassembled WGS sequence"/>
</dbReference>
<name>A0A3L6TGS8_PANMI</name>
<dbReference type="EMBL" id="PQIB02000001">
    <property type="protein sequence ID" value="RLN39547.1"/>
    <property type="molecule type" value="Genomic_DNA"/>
</dbReference>
<dbReference type="AlphaFoldDB" id="A0A3L6TGS8"/>
<evidence type="ECO:0000313" key="3">
    <source>
        <dbReference type="Proteomes" id="UP000275267"/>
    </source>
</evidence>
<proteinExistence type="predicted"/>
<reference evidence="3" key="1">
    <citation type="journal article" date="2019" name="Nat. Commun.">
        <title>The genome of broomcorn millet.</title>
        <authorList>
            <person name="Zou C."/>
            <person name="Miki D."/>
            <person name="Li D."/>
            <person name="Tang Q."/>
            <person name="Xiao L."/>
            <person name="Rajput S."/>
            <person name="Deng P."/>
            <person name="Jia W."/>
            <person name="Huang R."/>
            <person name="Zhang M."/>
            <person name="Sun Y."/>
            <person name="Hu J."/>
            <person name="Fu X."/>
            <person name="Schnable P.S."/>
            <person name="Li F."/>
            <person name="Zhang H."/>
            <person name="Feng B."/>
            <person name="Zhu X."/>
            <person name="Liu R."/>
            <person name="Schnable J.C."/>
            <person name="Zhu J.-K."/>
            <person name="Zhang H."/>
        </authorList>
    </citation>
    <scope>NUCLEOTIDE SEQUENCE [LARGE SCALE GENOMIC DNA]</scope>
</reference>
<comment type="caution">
    <text evidence="2">The sequence shown here is derived from an EMBL/GenBank/DDBJ whole genome shotgun (WGS) entry which is preliminary data.</text>
</comment>
<accession>A0A3L6TGS8</accession>
<feature type="region of interest" description="Disordered" evidence="1">
    <location>
        <begin position="278"/>
        <end position="313"/>
    </location>
</feature>
<organism evidence="2 3">
    <name type="scientific">Panicum miliaceum</name>
    <name type="common">Proso millet</name>
    <name type="synonym">Broomcorn millet</name>
    <dbReference type="NCBI Taxonomy" id="4540"/>
    <lineage>
        <taxon>Eukaryota</taxon>
        <taxon>Viridiplantae</taxon>
        <taxon>Streptophyta</taxon>
        <taxon>Embryophyta</taxon>
        <taxon>Tracheophyta</taxon>
        <taxon>Spermatophyta</taxon>
        <taxon>Magnoliopsida</taxon>
        <taxon>Liliopsida</taxon>
        <taxon>Poales</taxon>
        <taxon>Poaceae</taxon>
        <taxon>PACMAD clade</taxon>
        <taxon>Panicoideae</taxon>
        <taxon>Panicodae</taxon>
        <taxon>Paniceae</taxon>
        <taxon>Panicinae</taxon>
        <taxon>Panicum</taxon>
        <taxon>Panicum sect. Panicum</taxon>
    </lineage>
</organism>
<evidence type="ECO:0000313" key="2">
    <source>
        <dbReference type="EMBL" id="RLN39547.1"/>
    </source>
</evidence>
<sequence>MRAAAGDGGGAMSPAASLRADLLDVKVRNTTACILLEFGSFVRGCSAEGEASQGDSGDGREPERDISPLVFVSRAGKLPKRTRQGILHWKLCHAMYINSSVQSRRGDGGDAGRQSLPATGRGKTVGAWIKDAAGFGVGAAVAALVTGAVFWAPRAAAGAAVQERGRVQRHQGSGGRWSSSPVPLTLRSRSWIPRRFRAMRPLRRCPRVGLRLGGSVGQNKLASFVIEGAQGGPRNLAKHKRRPPVQRWRPISTEAVPQKDDVNEISNSGSRRVIEDGDSLRPGHEHQKFHSQAADKRKVPGDSVSPFTHKLGTPEQYMTSMSCMELRKKKKKLKFLASLKR</sequence>